<dbReference type="AlphaFoldDB" id="A0A6M1SVI0"/>
<keyword evidence="1" id="KW-0732">Signal</keyword>
<organism evidence="3 4">
    <name type="scientific">Devosia aurantiaca</name>
    <dbReference type="NCBI Taxonomy" id="2714858"/>
    <lineage>
        <taxon>Bacteria</taxon>
        <taxon>Pseudomonadati</taxon>
        <taxon>Pseudomonadota</taxon>
        <taxon>Alphaproteobacteria</taxon>
        <taxon>Hyphomicrobiales</taxon>
        <taxon>Devosiaceae</taxon>
        <taxon>Devosia</taxon>
    </lineage>
</organism>
<dbReference type="EMBL" id="JAALFG010000002">
    <property type="protein sequence ID" value="NGP18393.1"/>
    <property type="molecule type" value="Genomic_DNA"/>
</dbReference>
<reference evidence="3 4" key="1">
    <citation type="submission" date="2020-02" db="EMBL/GenBank/DDBJ databases">
        <authorList>
            <person name="Khan S.A."/>
            <person name="Jeon C.O."/>
            <person name="Chun B.H."/>
        </authorList>
    </citation>
    <scope>NUCLEOTIDE SEQUENCE [LARGE SCALE GENOMIC DNA]</scope>
    <source>
        <strain evidence="3 4">H239</strain>
    </source>
</reference>
<accession>A0A6M1SVI0</accession>
<dbReference type="Proteomes" id="UP000474802">
    <property type="component" value="Unassembled WGS sequence"/>
</dbReference>
<evidence type="ECO:0000259" key="2">
    <source>
        <dbReference type="Pfam" id="PF16841"/>
    </source>
</evidence>
<protein>
    <recommendedName>
        <fullName evidence="2">Carbohydrate binding module xylan-binding domain-containing protein</fullName>
    </recommendedName>
</protein>
<feature type="signal peptide" evidence="1">
    <location>
        <begin position="1"/>
        <end position="23"/>
    </location>
</feature>
<sequence>MGNPKLCSVGFTAALLSGAPALADATIKLSLAGEAFDGPPKFELRLDGKVIGSGVLDKAIDTGETGRLFANAKPRSYLQEFEFAVPESQFRKDGEISVILTNDKYLDEEVGRDRNLFVDAITVNGLEIVAADLKLLNGDKLQLLDYQAGLMPIYESTNMAVAVPPATGWPAEQVIDLPEATPVALPVKLTPKPVVPIAR</sequence>
<name>A0A6M1SVI0_9HYPH</name>
<dbReference type="InterPro" id="IPR031768">
    <property type="entry name" value="CBM60_xylan-bd"/>
</dbReference>
<evidence type="ECO:0000256" key="1">
    <source>
        <dbReference type="SAM" id="SignalP"/>
    </source>
</evidence>
<feature type="chain" id="PRO_5027109013" description="Carbohydrate binding module xylan-binding domain-containing protein" evidence="1">
    <location>
        <begin position="24"/>
        <end position="199"/>
    </location>
</feature>
<keyword evidence="4" id="KW-1185">Reference proteome</keyword>
<proteinExistence type="predicted"/>
<dbReference type="RefSeq" id="WP_164534603.1">
    <property type="nucleotide sequence ID" value="NZ_JAALFG010000002.1"/>
</dbReference>
<evidence type="ECO:0000313" key="3">
    <source>
        <dbReference type="EMBL" id="NGP18393.1"/>
    </source>
</evidence>
<feature type="domain" description="Carbohydrate binding module xylan-binding" evidence="2">
    <location>
        <begin position="26"/>
        <end position="128"/>
    </location>
</feature>
<evidence type="ECO:0000313" key="4">
    <source>
        <dbReference type="Proteomes" id="UP000474802"/>
    </source>
</evidence>
<reference evidence="3 4" key="2">
    <citation type="submission" date="2020-03" db="EMBL/GenBank/DDBJ databases">
        <title>Devosia chinhatensis sp. nov., isolated from a hexachlorocyclohexane (HCH) dump site in India.</title>
        <authorList>
            <person name="Kumar M."/>
            <person name="Lal R."/>
        </authorList>
    </citation>
    <scope>NUCLEOTIDE SEQUENCE [LARGE SCALE GENOMIC DNA]</scope>
    <source>
        <strain evidence="3 4">H239</strain>
    </source>
</reference>
<dbReference type="Gene3D" id="2.60.60.40">
    <property type="match status" value="1"/>
</dbReference>
<comment type="caution">
    <text evidence="3">The sequence shown here is derived from an EMBL/GenBank/DDBJ whole genome shotgun (WGS) entry which is preliminary data.</text>
</comment>
<dbReference type="Pfam" id="PF16841">
    <property type="entry name" value="CBM60"/>
    <property type="match status" value="1"/>
</dbReference>
<gene>
    <name evidence="3" type="ORF">G5575_12665</name>
</gene>